<accession>A0A0C3BYX9</accession>
<evidence type="ECO:0000256" key="1">
    <source>
        <dbReference type="SAM" id="MobiDB-lite"/>
    </source>
</evidence>
<dbReference type="GO" id="GO:0005524">
    <property type="term" value="F:ATP binding"/>
    <property type="evidence" value="ECO:0007669"/>
    <property type="project" value="InterPro"/>
</dbReference>
<feature type="region of interest" description="Disordered" evidence="1">
    <location>
        <begin position="384"/>
        <end position="502"/>
    </location>
</feature>
<dbReference type="InterPro" id="IPR040976">
    <property type="entry name" value="Pkinase_fungal"/>
</dbReference>
<organism evidence="3 4">
    <name type="scientific">Piloderma croceum (strain F 1598)</name>
    <dbReference type="NCBI Taxonomy" id="765440"/>
    <lineage>
        <taxon>Eukaryota</taxon>
        <taxon>Fungi</taxon>
        <taxon>Dikarya</taxon>
        <taxon>Basidiomycota</taxon>
        <taxon>Agaricomycotina</taxon>
        <taxon>Agaricomycetes</taxon>
        <taxon>Agaricomycetidae</taxon>
        <taxon>Atheliales</taxon>
        <taxon>Atheliaceae</taxon>
        <taxon>Piloderma</taxon>
    </lineage>
</organism>
<evidence type="ECO:0000313" key="4">
    <source>
        <dbReference type="Proteomes" id="UP000054166"/>
    </source>
</evidence>
<evidence type="ECO:0000259" key="2">
    <source>
        <dbReference type="PROSITE" id="PS50011"/>
    </source>
</evidence>
<dbReference type="PANTHER" id="PTHR38248">
    <property type="entry name" value="FUNK1 6"/>
    <property type="match status" value="1"/>
</dbReference>
<feature type="compositionally biased region" description="Basic and acidic residues" evidence="1">
    <location>
        <begin position="411"/>
        <end position="431"/>
    </location>
</feature>
<sequence length="502" mass="55777">MVSTGTLTPDINALSFLRIIVGFMFGPDDLMGFDPTMIRSSDGSGTVQKIIVKGVDYTVKECIFPSETVRGCATRCWRVSKDEKQYVLKDSWCLRSQKPELVVLTKVAGVEGVPCLVDWEDIACHGEINSTAARHVGLSYTEEKVHCRLVMEPIAKPLSEFESKKELIQAFADIVKMHQVLCEQKHILHRDISLNNLMLYDHNPNDKTHRGMIIDFDYSSEIGDKGVPSDNHRTGTGPYMAIEVLTNADHSSIVQKPKHDLKSIFYVLLCFCFRYSGPRGIKAVCEEELSLDKWYFANQSYNSLATWKSGTLYEFENRVMRFLPPYFDNLKSCLYQLFDCVFTPHTYTTPEGKTRLLKAFNNNDATHALMSKILEDMVTNLPDDDQWSSVPRPKRATGPSSHRHVAFGFDNKSRMSCDRGSHKESGRRDGGVSKASVQLSIGQDSGDAGPSGAGSHSDNQGGDPVIRQSGATGKRRSIDPVTVTPSGGTAASTSSTSKKHRL</sequence>
<name>A0A0C3BYX9_PILCF</name>
<dbReference type="InterPro" id="IPR008266">
    <property type="entry name" value="Tyr_kinase_AS"/>
</dbReference>
<dbReference type="Gene3D" id="1.10.510.10">
    <property type="entry name" value="Transferase(Phosphotransferase) domain 1"/>
    <property type="match status" value="1"/>
</dbReference>
<dbReference type="GO" id="GO:0004672">
    <property type="term" value="F:protein kinase activity"/>
    <property type="evidence" value="ECO:0007669"/>
    <property type="project" value="InterPro"/>
</dbReference>
<dbReference type="SMART" id="SM00220">
    <property type="entry name" value="S_TKc"/>
    <property type="match status" value="1"/>
</dbReference>
<dbReference type="InParanoid" id="A0A0C3BYX9"/>
<dbReference type="InterPro" id="IPR000719">
    <property type="entry name" value="Prot_kinase_dom"/>
</dbReference>
<protein>
    <recommendedName>
        <fullName evidence="2">Protein kinase domain-containing protein</fullName>
    </recommendedName>
</protein>
<dbReference type="STRING" id="765440.A0A0C3BYX9"/>
<feature type="compositionally biased region" description="Low complexity" evidence="1">
    <location>
        <begin position="482"/>
        <end position="496"/>
    </location>
</feature>
<keyword evidence="4" id="KW-1185">Reference proteome</keyword>
<feature type="domain" description="Protein kinase" evidence="2">
    <location>
        <begin position="33"/>
        <end position="370"/>
    </location>
</feature>
<dbReference type="InterPro" id="IPR011009">
    <property type="entry name" value="Kinase-like_dom_sf"/>
</dbReference>
<feature type="compositionally biased region" description="Low complexity" evidence="1">
    <location>
        <begin position="444"/>
        <end position="458"/>
    </location>
</feature>
<dbReference type="SUPFAM" id="SSF56112">
    <property type="entry name" value="Protein kinase-like (PK-like)"/>
    <property type="match status" value="1"/>
</dbReference>
<dbReference type="PANTHER" id="PTHR38248:SF2">
    <property type="entry name" value="FUNK1 11"/>
    <property type="match status" value="1"/>
</dbReference>
<dbReference type="Pfam" id="PF17667">
    <property type="entry name" value="Pkinase_fungal"/>
    <property type="match status" value="2"/>
</dbReference>
<dbReference type="EMBL" id="KN832971">
    <property type="protein sequence ID" value="KIM91758.1"/>
    <property type="molecule type" value="Genomic_DNA"/>
</dbReference>
<dbReference type="PROSITE" id="PS00109">
    <property type="entry name" value="PROTEIN_KINASE_TYR"/>
    <property type="match status" value="1"/>
</dbReference>
<dbReference type="OrthoDB" id="5584477at2759"/>
<dbReference type="AlphaFoldDB" id="A0A0C3BYX9"/>
<proteinExistence type="predicted"/>
<gene>
    <name evidence="3" type="ORF">PILCRDRAFT_870</name>
</gene>
<dbReference type="HOGENOM" id="CLU_543028_0_0_1"/>
<dbReference type="Proteomes" id="UP000054166">
    <property type="component" value="Unassembled WGS sequence"/>
</dbReference>
<reference evidence="4" key="2">
    <citation type="submission" date="2015-01" db="EMBL/GenBank/DDBJ databases">
        <title>Evolutionary Origins and Diversification of the Mycorrhizal Mutualists.</title>
        <authorList>
            <consortium name="DOE Joint Genome Institute"/>
            <consortium name="Mycorrhizal Genomics Consortium"/>
            <person name="Kohler A."/>
            <person name="Kuo A."/>
            <person name="Nagy L.G."/>
            <person name="Floudas D."/>
            <person name="Copeland A."/>
            <person name="Barry K.W."/>
            <person name="Cichocki N."/>
            <person name="Veneault-Fourrey C."/>
            <person name="LaButti K."/>
            <person name="Lindquist E.A."/>
            <person name="Lipzen A."/>
            <person name="Lundell T."/>
            <person name="Morin E."/>
            <person name="Murat C."/>
            <person name="Riley R."/>
            <person name="Ohm R."/>
            <person name="Sun H."/>
            <person name="Tunlid A."/>
            <person name="Henrissat B."/>
            <person name="Grigoriev I.V."/>
            <person name="Hibbett D.S."/>
            <person name="Martin F."/>
        </authorList>
    </citation>
    <scope>NUCLEOTIDE SEQUENCE [LARGE SCALE GENOMIC DNA]</scope>
    <source>
        <strain evidence="4">F 1598</strain>
    </source>
</reference>
<dbReference type="PROSITE" id="PS50011">
    <property type="entry name" value="PROTEIN_KINASE_DOM"/>
    <property type="match status" value="1"/>
</dbReference>
<evidence type="ECO:0000313" key="3">
    <source>
        <dbReference type="EMBL" id="KIM91758.1"/>
    </source>
</evidence>
<reference evidence="3 4" key="1">
    <citation type="submission" date="2014-04" db="EMBL/GenBank/DDBJ databases">
        <authorList>
            <consortium name="DOE Joint Genome Institute"/>
            <person name="Kuo A."/>
            <person name="Tarkka M."/>
            <person name="Buscot F."/>
            <person name="Kohler A."/>
            <person name="Nagy L.G."/>
            <person name="Floudas D."/>
            <person name="Copeland A."/>
            <person name="Barry K.W."/>
            <person name="Cichocki N."/>
            <person name="Veneault-Fourrey C."/>
            <person name="LaButti K."/>
            <person name="Lindquist E.A."/>
            <person name="Lipzen A."/>
            <person name="Lundell T."/>
            <person name="Morin E."/>
            <person name="Murat C."/>
            <person name="Sun H."/>
            <person name="Tunlid A."/>
            <person name="Henrissat B."/>
            <person name="Grigoriev I.V."/>
            <person name="Hibbett D.S."/>
            <person name="Martin F."/>
            <person name="Nordberg H.P."/>
            <person name="Cantor M.N."/>
            <person name="Hua S.X."/>
        </authorList>
    </citation>
    <scope>NUCLEOTIDE SEQUENCE [LARGE SCALE GENOMIC DNA]</scope>
    <source>
        <strain evidence="3 4">F 1598</strain>
    </source>
</reference>